<dbReference type="Proteomes" id="UP000722791">
    <property type="component" value="Unassembled WGS sequence"/>
</dbReference>
<keyword evidence="2" id="KW-0963">Cytoplasm</keyword>
<protein>
    <submittedName>
        <fullName evidence="7">Uncharacterized protein</fullName>
    </submittedName>
</protein>
<dbReference type="PANTHER" id="PTHR14344:SF3">
    <property type="entry name" value="WD REPEAT-CONTAINING PROTEIN 6"/>
    <property type="match status" value="1"/>
</dbReference>
<organism evidence="7 8">
    <name type="scientific">Volvox reticuliferus</name>
    <dbReference type="NCBI Taxonomy" id="1737510"/>
    <lineage>
        <taxon>Eukaryota</taxon>
        <taxon>Viridiplantae</taxon>
        <taxon>Chlorophyta</taxon>
        <taxon>core chlorophytes</taxon>
        <taxon>Chlorophyceae</taxon>
        <taxon>CS clade</taxon>
        <taxon>Chlamydomonadales</taxon>
        <taxon>Volvocaceae</taxon>
        <taxon>Volvox</taxon>
    </lineage>
</organism>
<evidence type="ECO:0000313" key="8">
    <source>
        <dbReference type="Proteomes" id="UP000722791"/>
    </source>
</evidence>
<dbReference type="InterPro" id="IPR051973">
    <property type="entry name" value="tRNA_Anticodon_Mtase-Reg"/>
</dbReference>
<evidence type="ECO:0000256" key="2">
    <source>
        <dbReference type="ARBA" id="ARBA00022490"/>
    </source>
</evidence>
<feature type="region of interest" description="Disordered" evidence="6">
    <location>
        <begin position="99"/>
        <end position="130"/>
    </location>
</feature>
<evidence type="ECO:0000256" key="1">
    <source>
        <dbReference type="ARBA" id="ARBA00004496"/>
    </source>
</evidence>
<dbReference type="Gene3D" id="2.130.10.10">
    <property type="entry name" value="YVTN repeat-like/Quinoprotein amine dehydrogenase"/>
    <property type="match status" value="1"/>
</dbReference>
<feature type="compositionally biased region" description="Pro residues" evidence="6">
    <location>
        <begin position="388"/>
        <end position="407"/>
    </location>
</feature>
<reference evidence="7" key="1">
    <citation type="journal article" date="2021" name="Proc. Natl. Acad. Sci. U.S.A.">
        <title>Three genomes in the algal genus Volvox reveal the fate of a haploid sex-determining region after a transition to homothallism.</title>
        <authorList>
            <person name="Yamamoto K."/>
            <person name="Hamaji T."/>
            <person name="Kawai-Toyooka H."/>
            <person name="Matsuzaki R."/>
            <person name="Takahashi F."/>
            <person name="Nishimura Y."/>
            <person name="Kawachi M."/>
            <person name="Noguchi H."/>
            <person name="Minakuchi Y."/>
            <person name="Umen J.G."/>
            <person name="Toyoda A."/>
            <person name="Nozaki H."/>
        </authorList>
    </citation>
    <scope>NUCLEOTIDE SEQUENCE</scope>
    <source>
        <strain evidence="7">NIES-3785</strain>
    </source>
</reference>
<keyword evidence="3" id="KW-0853">WD repeat</keyword>
<evidence type="ECO:0000256" key="5">
    <source>
        <dbReference type="ARBA" id="ARBA00022737"/>
    </source>
</evidence>
<sequence length="828" mass="85093">APFRLGPDRLYELCFRDGAVVGEHAAGTAVRCLAACPLDAAQADLLGLDRRALGGCRTGVNAADVLPYTPYLVLSAGAKEVLMAWLVCLQVGGNQPATSASDGHQGLAAQDPGPTPPPNCQGVDSGLRPQSAAAKADADMEGAQVELEVSSRWLSTRVPRQGLRPRSLRVSQPKASADRRYLALALLGVSSPCPVSQEKHSPETESEAAAATALLSVASSDATASVFTLDLGGSRAWQHVASLEGHKHPVLCMAHIPGVHSTHSSACFTGDDCDVNARGGPESVHGNSSRSCTASISGSGCGTGGAGTACRVAPEGGYWLATGDTRGDVALWWLPCWLHTGRGTRDGPPGRHAVAEPRVLRPVLTIRGVHQSGVNALAIVNAHLAPDPAVPPTPMSQPQAQPQPQPTPSLSSSPSSFLPMRHHGQLGLPIEKAANAIQASSGATSQLGFPASPASQAATADAQLDEVRLVLVTGGDDQALAVLHVRLSRMACLQQTYSGHHHQQPQQPQQQQQQVQPAVWRASLVGVALRPLAHASALRGITAYGGSAPTSESPVPFSSTGGGVNAAGQLGGSCAEAGRMESPQPYVCSVGLDQVVRLWQLQDFAVANCAGAQSPTSPPSRPNPQQQIIDLPCTATAVSDTVSAAGQHTGVSPGSPKPELELAQNVRHCLAIVPTADGSVVLRDTQVAARVRSRGGNTQAGCGTADMVLLQHTGQGTSGDLAKVQYLTGGDLPLVPVPVAASLVEVPEPACLAALPLRSGTAWAAPQRRSGAGWGLGTHMNGEDDKEGDGMGLAECSRSVGEGEVDRPSDQVVVAVAGRGLQLLEGDG</sequence>
<evidence type="ECO:0000256" key="6">
    <source>
        <dbReference type="SAM" id="MobiDB-lite"/>
    </source>
</evidence>
<evidence type="ECO:0000256" key="4">
    <source>
        <dbReference type="ARBA" id="ARBA00022694"/>
    </source>
</evidence>
<dbReference type="SUPFAM" id="SSF50978">
    <property type="entry name" value="WD40 repeat-like"/>
    <property type="match status" value="1"/>
</dbReference>
<feature type="non-terminal residue" evidence="7">
    <location>
        <position position="828"/>
    </location>
</feature>
<keyword evidence="5" id="KW-0677">Repeat</keyword>
<comment type="caution">
    <text evidence="7">The sequence shown here is derived from an EMBL/GenBank/DDBJ whole genome shotgun (WGS) entry which is preliminary data.</text>
</comment>
<name>A0A8J4D8T7_9CHLO</name>
<dbReference type="EMBL" id="BNCQ01000004">
    <property type="protein sequence ID" value="GIL97389.1"/>
    <property type="molecule type" value="Genomic_DNA"/>
</dbReference>
<gene>
    <name evidence="7" type="ORF">Vretimale_3041</name>
</gene>
<dbReference type="InterPro" id="IPR036322">
    <property type="entry name" value="WD40_repeat_dom_sf"/>
</dbReference>
<dbReference type="GO" id="GO:0030488">
    <property type="term" value="P:tRNA methylation"/>
    <property type="evidence" value="ECO:0007669"/>
    <property type="project" value="TreeGrafter"/>
</dbReference>
<evidence type="ECO:0000256" key="3">
    <source>
        <dbReference type="ARBA" id="ARBA00022574"/>
    </source>
</evidence>
<accession>A0A8J4D8T7</accession>
<dbReference type="GO" id="GO:0005737">
    <property type="term" value="C:cytoplasm"/>
    <property type="evidence" value="ECO:0007669"/>
    <property type="project" value="UniProtKB-SubCell"/>
</dbReference>
<dbReference type="AlphaFoldDB" id="A0A8J4D8T7"/>
<dbReference type="InterPro" id="IPR015943">
    <property type="entry name" value="WD40/YVTN_repeat-like_dom_sf"/>
</dbReference>
<feature type="compositionally biased region" description="Low complexity" evidence="6">
    <location>
        <begin position="408"/>
        <end position="419"/>
    </location>
</feature>
<evidence type="ECO:0000313" key="7">
    <source>
        <dbReference type="EMBL" id="GIL97389.1"/>
    </source>
</evidence>
<dbReference type="PANTHER" id="PTHR14344">
    <property type="entry name" value="WD REPEAT PROTEIN"/>
    <property type="match status" value="1"/>
</dbReference>
<keyword evidence="4" id="KW-0819">tRNA processing</keyword>
<comment type="subcellular location">
    <subcellularLocation>
        <location evidence="1">Cytoplasm</location>
    </subcellularLocation>
</comment>
<feature type="region of interest" description="Disordered" evidence="6">
    <location>
        <begin position="388"/>
        <end position="422"/>
    </location>
</feature>
<proteinExistence type="predicted"/>